<gene>
    <name evidence="1" type="ORF">BDM02DRAFT_3103902</name>
</gene>
<comment type="caution">
    <text evidence="1">The sequence shown here is derived from an EMBL/GenBank/DDBJ whole genome shotgun (WGS) entry which is preliminary data.</text>
</comment>
<accession>A0ACB6Z254</accession>
<dbReference type="Proteomes" id="UP000886501">
    <property type="component" value="Unassembled WGS sequence"/>
</dbReference>
<reference evidence="1" key="2">
    <citation type="journal article" date="2020" name="Nat. Commun.">
        <title>Large-scale genome sequencing of mycorrhizal fungi provides insights into the early evolution of symbiotic traits.</title>
        <authorList>
            <person name="Miyauchi S."/>
            <person name="Kiss E."/>
            <person name="Kuo A."/>
            <person name="Drula E."/>
            <person name="Kohler A."/>
            <person name="Sanchez-Garcia M."/>
            <person name="Morin E."/>
            <person name="Andreopoulos B."/>
            <person name="Barry K.W."/>
            <person name="Bonito G."/>
            <person name="Buee M."/>
            <person name="Carver A."/>
            <person name="Chen C."/>
            <person name="Cichocki N."/>
            <person name="Clum A."/>
            <person name="Culley D."/>
            <person name="Crous P.W."/>
            <person name="Fauchery L."/>
            <person name="Girlanda M."/>
            <person name="Hayes R.D."/>
            <person name="Keri Z."/>
            <person name="LaButti K."/>
            <person name="Lipzen A."/>
            <person name="Lombard V."/>
            <person name="Magnuson J."/>
            <person name="Maillard F."/>
            <person name="Murat C."/>
            <person name="Nolan M."/>
            <person name="Ohm R.A."/>
            <person name="Pangilinan J."/>
            <person name="Pereira M.F."/>
            <person name="Perotto S."/>
            <person name="Peter M."/>
            <person name="Pfister S."/>
            <person name="Riley R."/>
            <person name="Sitrit Y."/>
            <person name="Stielow J.B."/>
            <person name="Szollosi G."/>
            <person name="Zifcakova L."/>
            <person name="Stursova M."/>
            <person name="Spatafora J.W."/>
            <person name="Tedersoo L."/>
            <person name="Vaario L.M."/>
            <person name="Yamada A."/>
            <person name="Yan M."/>
            <person name="Wang P."/>
            <person name="Xu J."/>
            <person name="Bruns T."/>
            <person name="Baldrian P."/>
            <person name="Vilgalys R."/>
            <person name="Dunand C."/>
            <person name="Henrissat B."/>
            <person name="Grigoriev I.V."/>
            <person name="Hibbett D."/>
            <person name="Nagy L.G."/>
            <person name="Martin F.M."/>
        </authorList>
    </citation>
    <scope>NUCLEOTIDE SEQUENCE</scope>
    <source>
        <strain evidence="1">P2</strain>
    </source>
</reference>
<organism evidence="1 2">
    <name type="scientific">Thelephora ganbajun</name>
    <name type="common">Ganba fungus</name>
    <dbReference type="NCBI Taxonomy" id="370292"/>
    <lineage>
        <taxon>Eukaryota</taxon>
        <taxon>Fungi</taxon>
        <taxon>Dikarya</taxon>
        <taxon>Basidiomycota</taxon>
        <taxon>Agaricomycotina</taxon>
        <taxon>Agaricomycetes</taxon>
        <taxon>Thelephorales</taxon>
        <taxon>Thelephoraceae</taxon>
        <taxon>Thelephora</taxon>
    </lineage>
</organism>
<keyword evidence="2" id="KW-1185">Reference proteome</keyword>
<protein>
    <submittedName>
        <fullName evidence="1">Uncharacterized protein</fullName>
    </submittedName>
</protein>
<reference evidence="1" key="1">
    <citation type="submission" date="2019-10" db="EMBL/GenBank/DDBJ databases">
        <authorList>
            <consortium name="DOE Joint Genome Institute"/>
            <person name="Kuo A."/>
            <person name="Miyauchi S."/>
            <person name="Kiss E."/>
            <person name="Drula E."/>
            <person name="Kohler A."/>
            <person name="Sanchez-Garcia M."/>
            <person name="Andreopoulos B."/>
            <person name="Barry K.W."/>
            <person name="Bonito G."/>
            <person name="Buee M."/>
            <person name="Carver A."/>
            <person name="Chen C."/>
            <person name="Cichocki N."/>
            <person name="Clum A."/>
            <person name="Culley D."/>
            <person name="Crous P.W."/>
            <person name="Fauchery L."/>
            <person name="Girlanda M."/>
            <person name="Hayes R."/>
            <person name="Keri Z."/>
            <person name="Labutti K."/>
            <person name="Lipzen A."/>
            <person name="Lombard V."/>
            <person name="Magnuson J."/>
            <person name="Maillard F."/>
            <person name="Morin E."/>
            <person name="Murat C."/>
            <person name="Nolan M."/>
            <person name="Ohm R."/>
            <person name="Pangilinan J."/>
            <person name="Pereira M."/>
            <person name="Perotto S."/>
            <person name="Peter M."/>
            <person name="Riley R."/>
            <person name="Sitrit Y."/>
            <person name="Stielow B."/>
            <person name="Szollosi G."/>
            <person name="Zifcakova L."/>
            <person name="Stursova M."/>
            <person name="Spatafora J.W."/>
            <person name="Tedersoo L."/>
            <person name="Vaario L.-M."/>
            <person name="Yamada A."/>
            <person name="Yan M."/>
            <person name="Wang P."/>
            <person name="Xu J."/>
            <person name="Bruns T."/>
            <person name="Baldrian P."/>
            <person name="Vilgalys R."/>
            <person name="Henrissat B."/>
            <person name="Grigoriev I.V."/>
            <person name="Hibbett D."/>
            <person name="Nagy L.G."/>
            <person name="Martin F.M."/>
        </authorList>
    </citation>
    <scope>NUCLEOTIDE SEQUENCE</scope>
    <source>
        <strain evidence="1">P2</strain>
    </source>
</reference>
<proteinExistence type="predicted"/>
<name>A0ACB6Z254_THEGA</name>
<dbReference type="EMBL" id="MU118186">
    <property type="protein sequence ID" value="KAF9643794.1"/>
    <property type="molecule type" value="Genomic_DNA"/>
</dbReference>
<evidence type="ECO:0000313" key="1">
    <source>
        <dbReference type="EMBL" id="KAF9643794.1"/>
    </source>
</evidence>
<evidence type="ECO:0000313" key="2">
    <source>
        <dbReference type="Proteomes" id="UP000886501"/>
    </source>
</evidence>
<sequence length="116" mass="12945">MSATPATATGSKRPLSDSNATTTENGDHRKRRRNRTTQSCMNCHTSKRMCDRKRPCGRCTQLGLTALCVYQVDEVNPNAENETSRLQNRVAELETIIKDVCFSPRQSCVQVLTSPI</sequence>